<proteinExistence type="predicted"/>
<name>A0A6P6A8B3_DURZI</name>
<sequence length="101" mass="11727">MPKDLIVISEICLRLSLRNANLQAMDNTRKTAQKEDKGWNDICSRNHHRKPWRYPSIDGSGLLRNLRRVFFIGLANLVQIYEEHRLVFCMCRGINGSVKEG</sequence>
<dbReference type="GeneID" id="111307425"/>
<gene>
    <name evidence="2" type="primary">LOC111307425</name>
</gene>
<keyword evidence="1" id="KW-1185">Reference proteome</keyword>
<dbReference type="Proteomes" id="UP000515121">
    <property type="component" value="Unplaced"/>
</dbReference>
<dbReference type="KEGG" id="dzi:111307425"/>
<protein>
    <submittedName>
        <fullName evidence="2">Uncharacterized protein LOC111307425 isoform X1</fullName>
    </submittedName>
</protein>
<evidence type="ECO:0000313" key="1">
    <source>
        <dbReference type="Proteomes" id="UP000515121"/>
    </source>
</evidence>
<reference evidence="2" key="1">
    <citation type="submission" date="2025-08" db="UniProtKB">
        <authorList>
            <consortium name="RefSeq"/>
        </authorList>
    </citation>
    <scope>IDENTIFICATION</scope>
    <source>
        <tissue evidence="2">Fruit stalk</tissue>
    </source>
</reference>
<dbReference type="RefSeq" id="XP_022761174.1">
    <property type="nucleotide sequence ID" value="XM_022905439.1"/>
</dbReference>
<evidence type="ECO:0000313" key="2">
    <source>
        <dbReference type="RefSeq" id="XP_022761174.1"/>
    </source>
</evidence>
<dbReference type="AlphaFoldDB" id="A0A6P6A8B3"/>
<accession>A0A6P6A8B3</accession>
<organism evidence="1 2">
    <name type="scientific">Durio zibethinus</name>
    <name type="common">Durian</name>
    <dbReference type="NCBI Taxonomy" id="66656"/>
    <lineage>
        <taxon>Eukaryota</taxon>
        <taxon>Viridiplantae</taxon>
        <taxon>Streptophyta</taxon>
        <taxon>Embryophyta</taxon>
        <taxon>Tracheophyta</taxon>
        <taxon>Spermatophyta</taxon>
        <taxon>Magnoliopsida</taxon>
        <taxon>eudicotyledons</taxon>
        <taxon>Gunneridae</taxon>
        <taxon>Pentapetalae</taxon>
        <taxon>rosids</taxon>
        <taxon>malvids</taxon>
        <taxon>Malvales</taxon>
        <taxon>Malvaceae</taxon>
        <taxon>Helicteroideae</taxon>
        <taxon>Durio</taxon>
    </lineage>
</organism>